<dbReference type="InterPro" id="IPR013022">
    <property type="entry name" value="Xyl_isomerase-like_TIM-brl"/>
</dbReference>
<sequence>MDRQKLGISTLTCSEQPVTMALEKVAALDFTWIDLGILNDWTDINPNRLVKDFERTIVPIEQKLKEKGLHVASINSGFGAKPFKYAIEEQCLALCQAAKRLHSRTGVTLPSGMLNEGWGTGLEILETAYKVFKSQGVDLMVETHCDHFTETIHDTLRLLERFPGLKLTLDASHYLVQGYGPKDWKVLLPWMSHCHVRPCGNQGFDTIQVELADAIPLAFQWPDLMVDYGYTGLFTFEIIDTIKVADAEKTTLLMRDEISDR</sequence>
<comment type="caution">
    <text evidence="2">The sequence shown here is derived from an EMBL/GenBank/DDBJ whole genome shotgun (WGS) entry which is preliminary data.</text>
</comment>
<organism evidence="2 3">
    <name type="scientific">Pullulanibacillus pueri</name>
    <dbReference type="NCBI Taxonomy" id="1437324"/>
    <lineage>
        <taxon>Bacteria</taxon>
        <taxon>Bacillati</taxon>
        <taxon>Bacillota</taxon>
        <taxon>Bacilli</taxon>
        <taxon>Bacillales</taxon>
        <taxon>Sporolactobacillaceae</taxon>
        <taxon>Pullulanibacillus</taxon>
    </lineage>
</organism>
<dbReference type="SUPFAM" id="SSF51658">
    <property type="entry name" value="Xylose isomerase-like"/>
    <property type="match status" value="1"/>
</dbReference>
<evidence type="ECO:0000313" key="2">
    <source>
        <dbReference type="EMBL" id="GGH84641.1"/>
    </source>
</evidence>
<feature type="domain" description="Xylose isomerase-like TIM barrel" evidence="1">
    <location>
        <begin position="22"/>
        <end position="197"/>
    </location>
</feature>
<dbReference type="EMBL" id="BMFV01000022">
    <property type="protein sequence ID" value="GGH84641.1"/>
    <property type="molecule type" value="Genomic_DNA"/>
</dbReference>
<reference evidence="2" key="1">
    <citation type="journal article" date="2014" name="Int. J. Syst. Evol. Microbiol.">
        <title>Complete genome sequence of Corynebacterium casei LMG S-19264T (=DSM 44701T), isolated from a smear-ripened cheese.</title>
        <authorList>
            <consortium name="US DOE Joint Genome Institute (JGI-PGF)"/>
            <person name="Walter F."/>
            <person name="Albersmeier A."/>
            <person name="Kalinowski J."/>
            <person name="Ruckert C."/>
        </authorList>
    </citation>
    <scope>NUCLEOTIDE SEQUENCE</scope>
    <source>
        <strain evidence="2">CGMCC 1.12777</strain>
    </source>
</reference>
<dbReference type="Gene3D" id="3.20.20.150">
    <property type="entry name" value="Divalent-metal-dependent TIM barrel enzymes"/>
    <property type="match status" value="1"/>
</dbReference>
<evidence type="ECO:0000259" key="1">
    <source>
        <dbReference type="Pfam" id="PF01261"/>
    </source>
</evidence>
<gene>
    <name evidence="2" type="ORF">GCM10007096_28190</name>
</gene>
<keyword evidence="3" id="KW-1185">Reference proteome</keyword>
<accession>A0A8J2ZXL5</accession>
<reference evidence="2" key="2">
    <citation type="submission" date="2020-09" db="EMBL/GenBank/DDBJ databases">
        <authorList>
            <person name="Sun Q."/>
            <person name="Zhou Y."/>
        </authorList>
    </citation>
    <scope>NUCLEOTIDE SEQUENCE</scope>
    <source>
        <strain evidence="2">CGMCC 1.12777</strain>
    </source>
</reference>
<dbReference type="InterPro" id="IPR036237">
    <property type="entry name" value="Xyl_isomerase-like_sf"/>
</dbReference>
<name>A0A8J2ZXL5_9BACL</name>
<dbReference type="Proteomes" id="UP000656813">
    <property type="component" value="Unassembled WGS sequence"/>
</dbReference>
<proteinExistence type="predicted"/>
<dbReference type="Pfam" id="PF01261">
    <property type="entry name" value="AP_endonuc_2"/>
    <property type="match status" value="1"/>
</dbReference>
<dbReference type="AlphaFoldDB" id="A0A8J2ZXL5"/>
<evidence type="ECO:0000313" key="3">
    <source>
        <dbReference type="Proteomes" id="UP000656813"/>
    </source>
</evidence>
<dbReference type="RefSeq" id="WP_188498018.1">
    <property type="nucleotide sequence ID" value="NZ_BMFV01000022.1"/>
</dbReference>
<protein>
    <recommendedName>
        <fullName evidence="1">Xylose isomerase-like TIM barrel domain-containing protein</fullName>
    </recommendedName>
</protein>